<keyword evidence="1" id="KW-0472">Membrane</keyword>
<feature type="transmembrane region" description="Helical" evidence="1">
    <location>
        <begin position="16"/>
        <end position="34"/>
    </location>
</feature>
<keyword evidence="1" id="KW-1133">Transmembrane helix</keyword>
<dbReference type="PANTHER" id="PTHR10153">
    <property type="entry name" value="SMALL CONDUCTANCE CALCIUM-ACTIVATED POTASSIUM CHANNEL"/>
    <property type="match status" value="1"/>
</dbReference>
<dbReference type="Proteomes" id="UP000036426">
    <property type="component" value="Unassembled WGS sequence"/>
</dbReference>
<protein>
    <submittedName>
        <fullName evidence="3">Transporter</fullName>
    </submittedName>
</protein>
<evidence type="ECO:0000313" key="4">
    <source>
        <dbReference type="Proteomes" id="UP000036426"/>
    </source>
</evidence>
<dbReference type="AlphaFoldDB" id="A0A0J1JEW2"/>
<dbReference type="GO" id="GO:0016020">
    <property type="term" value="C:membrane"/>
    <property type="evidence" value="ECO:0007669"/>
    <property type="project" value="InterPro"/>
</dbReference>
<sequence>MKINKVLKSINRTNNFIYLTLALVTLLISASLIQVLQGHIIAYLLQSIIVFTFIVCFMSLHCDRKGGHFLLGIVVVWLGAAAIKHALYINNMDVFMLALIFVFFFSLFKALVKQILFSGEIDTNKLVGSMALFLLLGLMWAIAYLIVLEFDPTSFSGLQAMAWEENFSNSAYFSFVTLTTLGYGDISPVTPIAKTLVYLESIVGIFYMAVVVSSLVSSNFERRAHKK</sequence>
<evidence type="ECO:0000313" key="3">
    <source>
        <dbReference type="EMBL" id="KLV00182.1"/>
    </source>
</evidence>
<keyword evidence="4" id="KW-1185">Reference proteome</keyword>
<feature type="transmembrane region" description="Helical" evidence="1">
    <location>
        <begin position="69"/>
        <end position="88"/>
    </location>
</feature>
<dbReference type="Pfam" id="PF07885">
    <property type="entry name" value="Ion_trans_2"/>
    <property type="match status" value="1"/>
</dbReference>
<dbReference type="RefSeq" id="WP_047875120.1">
    <property type="nucleotide sequence ID" value="NZ_BMYC01000015.1"/>
</dbReference>
<dbReference type="Gene3D" id="1.10.287.70">
    <property type="match status" value="1"/>
</dbReference>
<reference evidence="3 4" key="1">
    <citation type="submission" date="2015-05" db="EMBL/GenBank/DDBJ databases">
        <title>Photobacterium galathea sp. nov.</title>
        <authorList>
            <person name="Machado H."/>
            <person name="Gram L."/>
        </authorList>
    </citation>
    <scope>NUCLEOTIDE SEQUENCE [LARGE SCALE GENOMIC DNA]</scope>
    <source>
        <strain evidence="3 4">DSM 25995</strain>
    </source>
</reference>
<dbReference type="OrthoDB" id="9813518at2"/>
<feature type="transmembrane region" description="Helical" evidence="1">
    <location>
        <begin position="40"/>
        <end position="62"/>
    </location>
</feature>
<organism evidence="3 4">
    <name type="scientific">Photobacterium aphoticum</name>
    <dbReference type="NCBI Taxonomy" id="754436"/>
    <lineage>
        <taxon>Bacteria</taxon>
        <taxon>Pseudomonadati</taxon>
        <taxon>Pseudomonadota</taxon>
        <taxon>Gammaproteobacteria</taxon>
        <taxon>Vibrionales</taxon>
        <taxon>Vibrionaceae</taxon>
        <taxon>Photobacterium</taxon>
    </lineage>
</organism>
<gene>
    <name evidence="3" type="ORF">ABT58_14470</name>
</gene>
<evidence type="ECO:0000259" key="2">
    <source>
        <dbReference type="Pfam" id="PF07885"/>
    </source>
</evidence>
<proteinExistence type="predicted"/>
<comment type="caution">
    <text evidence="3">The sequence shown here is derived from an EMBL/GenBank/DDBJ whole genome shotgun (WGS) entry which is preliminary data.</text>
</comment>
<dbReference type="InterPro" id="IPR015449">
    <property type="entry name" value="K_chnl_Ca-activ_SK"/>
</dbReference>
<feature type="transmembrane region" description="Helical" evidence="1">
    <location>
        <begin position="196"/>
        <end position="216"/>
    </location>
</feature>
<name>A0A0J1JEW2_9GAMM</name>
<keyword evidence="1" id="KW-0812">Transmembrane</keyword>
<dbReference type="GO" id="GO:0016286">
    <property type="term" value="F:small conductance calcium-activated potassium channel activity"/>
    <property type="evidence" value="ECO:0007669"/>
    <property type="project" value="InterPro"/>
</dbReference>
<accession>A0A0J1JEW2</accession>
<evidence type="ECO:0000256" key="1">
    <source>
        <dbReference type="SAM" id="Phobius"/>
    </source>
</evidence>
<feature type="transmembrane region" description="Helical" evidence="1">
    <location>
        <begin position="94"/>
        <end position="112"/>
    </location>
</feature>
<dbReference type="PATRIC" id="fig|754436.4.peg.3068"/>
<feature type="domain" description="Potassium channel" evidence="2">
    <location>
        <begin position="147"/>
        <end position="217"/>
    </location>
</feature>
<dbReference type="InterPro" id="IPR013099">
    <property type="entry name" value="K_chnl_dom"/>
</dbReference>
<dbReference type="EMBL" id="LDOV01000025">
    <property type="protein sequence ID" value="KLV00182.1"/>
    <property type="molecule type" value="Genomic_DNA"/>
</dbReference>
<feature type="transmembrane region" description="Helical" evidence="1">
    <location>
        <begin position="124"/>
        <end position="147"/>
    </location>
</feature>
<dbReference type="SUPFAM" id="SSF81324">
    <property type="entry name" value="Voltage-gated potassium channels"/>
    <property type="match status" value="1"/>
</dbReference>